<dbReference type="RefSeq" id="WP_107346663.1">
    <property type="nucleotide sequence ID" value="NZ_CP019966.1"/>
</dbReference>
<organism evidence="2 3">
    <name type="scientific">Rhodopseudomonas palustris</name>
    <dbReference type="NCBI Taxonomy" id="1076"/>
    <lineage>
        <taxon>Bacteria</taxon>
        <taxon>Pseudomonadati</taxon>
        <taxon>Pseudomonadota</taxon>
        <taxon>Alphaproteobacteria</taxon>
        <taxon>Hyphomicrobiales</taxon>
        <taxon>Nitrobacteraceae</taxon>
        <taxon>Rhodopseudomonas</taxon>
    </lineage>
</organism>
<feature type="compositionally biased region" description="Basic residues" evidence="1">
    <location>
        <begin position="73"/>
        <end position="83"/>
    </location>
</feature>
<sequence>MTDKKTTTPSPTSIERARRKALEQQEGAQRMAEVAREGVALRKNMERLRALRLAREAEQAAAAASADPSAATPKKRARKTSVS</sequence>
<evidence type="ECO:0000313" key="3">
    <source>
        <dbReference type="Proteomes" id="UP001163166"/>
    </source>
</evidence>
<evidence type="ECO:0000313" key="2">
    <source>
        <dbReference type="EMBL" id="UYO38402.1"/>
    </source>
</evidence>
<feature type="region of interest" description="Disordered" evidence="1">
    <location>
        <begin position="1"/>
        <end position="29"/>
    </location>
</feature>
<feature type="compositionally biased region" description="Low complexity" evidence="1">
    <location>
        <begin position="59"/>
        <end position="71"/>
    </location>
</feature>
<reference evidence="2" key="1">
    <citation type="journal article" date="2022" name="Biol. Control">
        <title>In silico genomic analysis of Rhodopseudomonas palustris strains revealed potential biocontrol agents and crop yield enhancers.</title>
        <authorList>
            <person name="Surachat K."/>
            <person name="Kantachote D."/>
            <person name="Deachamag P."/>
            <person name="Wonglapsuwan M."/>
        </authorList>
    </citation>
    <scope>NUCLEOTIDE SEQUENCE</scope>
    <source>
        <strain evidence="2">TLS06</strain>
    </source>
</reference>
<dbReference type="EMBL" id="CP076676">
    <property type="protein sequence ID" value="UYO38402.1"/>
    <property type="molecule type" value="Genomic_DNA"/>
</dbReference>
<protein>
    <submittedName>
        <fullName evidence="2">Transcriptional regulator</fullName>
    </submittedName>
</protein>
<name>A0AAX3DWN5_RHOPL</name>
<dbReference type="AlphaFoldDB" id="A0AAX3DWN5"/>
<evidence type="ECO:0000256" key="1">
    <source>
        <dbReference type="SAM" id="MobiDB-lite"/>
    </source>
</evidence>
<gene>
    <name evidence="2" type="ORF">KQX62_16930</name>
</gene>
<proteinExistence type="predicted"/>
<feature type="region of interest" description="Disordered" evidence="1">
    <location>
        <begin position="58"/>
        <end position="83"/>
    </location>
</feature>
<dbReference type="Proteomes" id="UP001163166">
    <property type="component" value="Chromosome"/>
</dbReference>
<accession>A0AAX3DWN5</accession>